<evidence type="ECO:0000313" key="3">
    <source>
        <dbReference type="Proteomes" id="UP000279307"/>
    </source>
</evidence>
<evidence type="ECO:0000256" key="1">
    <source>
        <dbReference type="SAM" id="MobiDB-lite"/>
    </source>
</evidence>
<feature type="region of interest" description="Disordered" evidence="1">
    <location>
        <begin position="50"/>
        <end position="83"/>
    </location>
</feature>
<comment type="caution">
    <text evidence="2">The sequence shown here is derived from an EMBL/GenBank/DDBJ whole genome shotgun (WGS) entry which is preliminary data.</text>
</comment>
<dbReference type="AlphaFoldDB" id="A0A3L8DCU8"/>
<organism evidence="2 3">
    <name type="scientific">Ooceraea biroi</name>
    <name type="common">Clonal raider ant</name>
    <name type="synonym">Cerapachys biroi</name>
    <dbReference type="NCBI Taxonomy" id="2015173"/>
    <lineage>
        <taxon>Eukaryota</taxon>
        <taxon>Metazoa</taxon>
        <taxon>Ecdysozoa</taxon>
        <taxon>Arthropoda</taxon>
        <taxon>Hexapoda</taxon>
        <taxon>Insecta</taxon>
        <taxon>Pterygota</taxon>
        <taxon>Neoptera</taxon>
        <taxon>Endopterygota</taxon>
        <taxon>Hymenoptera</taxon>
        <taxon>Apocrita</taxon>
        <taxon>Aculeata</taxon>
        <taxon>Formicoidea</taxon>
        <taxon>Formicidae</taxon>
        <taxon>Dorylinae</taxon>
        <taxon>Ooceraea</taxon>
    </lineage>
</organism>
<feature type="compositionally biased region" description="Basic and acidic residues" evidence="1">
    <location>
        <begin position="127"/>
        <end position="138"/>
    </location>
</feature>
<dbReference type="EMBL" id="QOIP01000010">
    <property type="protein sequence ID" value="RLU17972.1"/>
    <property type="molecule type" value="Genomic_DNA"/>
</dbReference>
<name>A0A3L8DCU8_OOCBI</name>
<sequence length="145" mass="15568">MRADDCRGSIRAGQVALTQGPEIAAGEPSQSVPRLTRVRISCSALAVPSLAVSAETPESNPRARENPRSPRTSLGAVSRSIGDLPVARTDRAPLLEDRKLKSIDIRISFPFARSPARPRAPAEDDADNVRAAHLERPIRGAMAQK</sequence>
<proteinExistence type="predicted"/>
<accession>A0A3L8DCU8</accession>
<dbReference type="Proteomes" id="UP000279307">
    <property type="component" value="Chromosome 10"/>
</dbReference>
<reference evidence="2 3" key="1">
    <citation type="journal article" date="2018" name="Genome Res.">
        <title>The genomic architecture and molecular evolution of ant odorant receptors.</title>
        <authorList>
            <person name="McKenzie S.K."/>
            <person name="Kronauer D.J.C."/>
        </authorList>
    </citation>
    <scope>NUCLEOTIDE SEQUENCE [LARGE SCALE GENOMIC DNA]</scope>
    <source>
        <strain evidence="2">Clonal line C1</strain>
    </source>
</reference>
<protein>
    <submittedName>
        <fullName evidence="2">Uncharacterized protein</fullName>
    </submittedName>
</protein>
<evidence type="ECO:0000313" key="2">
    <source>
        <dbReference type="EMBL" id="RLU17972.1"/>
    </source>
</evidence>
<gene>
    <name evidence="2" type="ORF">DMN91_010213</name>
</gene>
<feature type="region of interest" description="Disordered" evidence="1">
    <location>
        <begin position="113"/>
        <end position="145"/>
    </location>
</feature>